<evidence type="ECO:0000256" key="5">
    <source>
        <dbReference type="PROSITE-ProRule" id="PRU00848"/>
    </source>
</evidence>
<dbReference type="EC" id="2.1.1.-" evidence="6"/>
<dbReference type="AlphaFoldDB" id="A0AA36NCR7"/>
<dbReference type="GO" id="GO:0008173">
    <property type="term" value="F:RNA methyltransferase activity"/>
    <property type="evidence" value="ECO:0007669"/>
    <property type="project" value="UniProtKB-UniRule"/>
</dbReference>
<evidence type="ECO:0000256" key="2">
    <source>
        <dbReference type="ARBA" id="ARBA00022603"/>
    </source>
</evidence>
<organism evidence="9 10">
    <name type="scientific">Effrenium voratum</name>
    <dbReference type="NCBI Taxonomy" id="2562239"/>
    <lineage>
        <taxon>Eukaryota</taxon>
        <taxon>Sar</taxon>
        <taxon>Alveolata</taxon>
        <taxon>Dinophyceae</taxon>
        <taxon>Suessiales</taxon>
        <taxon>Symbiodiniaceae</taxon>
        <taxon>Effrenium</taxon>
    </lineage>
</organism>
<reference evidence="9" key="1">
    <citation type="submission" date="2023-08" db="EMBL/GenBank/DDBJ databases">
        <authorList>
            <person name="Chen Y."/>
            <person name="Shah S."/>
            <person name="Dougan E. K."/>
            <person name="Thang M."/>
            <person name="Chan C."/>
        </authorList>
    </citation>
    <scope>NUCLEOTIDE SEQUENCE</scope>
</reference>
<comment type="similarity">
    <text evidence="1 6">Belongs to the methyltransferase superfamily.</text>
</comment>
<dbReference type="InterPro" id="IPR010675">
    <property type="entry name" value="Bin3_C"/>
</dbReference>
<feature type="region of interest" description="Disordered" evidence="7">
    <location>
        <begin position="272"/>
        <end position="307"/>
    </location>
</feature>
<dbReference type="Gene3D" id="3.40.50.150">
    <property type="entry name" value="Vaccinia Virus protein VP39"/>
    <property type="match status" value="1"/>
</dbReference>
<proteinExistence type="inferred from homology"/>
<keyword evidence="2 6" id="KW-0489">Methyltransferase</keyword>
<keyword evidence="3 6" id="KW-0808">Transferase</keyword>
<dbReference type="GO" id="GO:0032259">
    <property type="term" value="P:methylation"/>
    <property type="evidence" value="ECO:0007669"/>
    <property type="project" value="UniProtKB-KW"/>
</dbReference>
<gene>
    <name evidence="9" type="ORF">EVOR1521_LOCUS24489</name>
</gene>
<accession>A0AA36NCR7</accession>
<dbReference type="SUPFAM" id="SSF53335">
    <property type="entry name" value="S-adenosyl-L-methionine-dependent methyltransferases"/>
    <property type="match status" value="1"/>
</dbReference>
<comment type="caution">
    <text evidence="9">The sequence shown here is derived from an EMBL/GenBank/DDBJ whole genome shotgun (WGS) entry which is preliminary data.</text>
</comment>
<protein>
    <recommendedName>
        <fullName evidence="6">RNA methyltransferase</fullName>
        <ecNumber evidence="6">2.1.1.-</ecNumber>
    </recommendedName>
</protein>
<dbReference type="InterPro" id="IPR039772">
    <property type="entry name" value="Bin3-like"/>
</dbReference>
<keyword evidence="4 5" id="KW-0949">S-adenosyl-L-methionine</keyword>
<sequence length="307" mass="34949">MEARPLEPRVLNGCGMRVLGFVPLGGLATKALKVKTPKASKVQESKEIEKPRLVKGPSSFKKGRAVYEHGNYSSYYGYRHSEPDSSGDRRLTALTERFGKGFFKGKEVLDVGCNSGNVSISCALDFRASLVVAMDLDAGLIEAACENFNTREHPRKAKCSVEFRNEDILSCPLRRPPDDLPERFDVVICFSVTKWIHFAHGDTGLHNLFKRCFKRTRPGGFFVLEPQEWSSYKKKRHLTRQIREMVASIQIRPEDFDDYLETLGFEKVDTIEPPGDLPKNFQRSLRIFRRPDEEKPEAKPRKRKGPA</sequence>
<evidence type="ECO:0000256" key="6">
    <source>
        <dbReference type="RuleBase" id="RU367087"/>
    </source>
</evidence>
<dbReference type="CDD" id="cd02440">
    <property type="entry name" value="AdoMet_MTases"/>
    <property type="match status" value="1"/>
</dbReference>
<dbReference type="PROSITE" id="PS51515">
    <property type="entry name" value="BIN3_SAM"/>
    <property type="match status" value="1"/>
</dbReference>
<evidence type="ECO:0000259" key="8">
    <source>
        <dbReference type="PROSITE" id="PS51515"/>
    </source>
</evidence>
<dbReference type="InterPro" id="IPR024160">
    <property type="entry name" value="BIN3_SAM-bd_dom"/>
</dbReference>
<evidence type="ECO:0000256" key="1">
    <source>
        <dbReference type="ARBA" id="ARBA00008361"/>
    </source>
</evidence>
<dbReference type="GO" id="GO:0008171">
    <property type="term" value="F:O-methyltransferase activity"/>
    <property type="evidence" value="ECO:0007669"/>
    <property type="project" value="UniProtKB-UniRule"/>
</dbReference>
<feature type="domain" description="Bin3-type SAM" evidence="8">
    <location>
        <begin position="88"/>
        <end position="293"/>
    </location>
</feature>
<evidence type="ECO:0000256" key="3">
    <source>
        <dbReference type="ARBA" id="ARBA00022679"/>
    </source>
</evidence>
<dbReference type="PANTHER" id="PTHR12315:SF0">
    <property type="entry name" value="7SK SNRNA METHYLPHOSPHATE CAPPING ENZYME"/>
    <property type="match status" value="1"/>
</dbReference>
<dbReference type="GO" id="GO:0017069">
    <property type="term" value="F:snRNA binding"/>
    <property type="evidence" value="ECO:0007669"/>
    <property type="project" value="TreeGrafter"/>
</dbReference>
<evidence type="ECO:0000256" key="7">
    <source>
        <dbReference type="SAM" id="MobiDB-lite"/>
    </source>
</evidence>
<dbReference type="Proteomes" id="UP001178507">
    <property type="component" value="Unassembled WGS sequence"/>
</dbReference>
<keyword evidence="10" id="KW-1185">Reference proteome</keyword>
<dbReference type="Pfam" id="PF06859">
    <property type="entry name" value="Bin3"/>
    <property type="match status" value="1"/>
</dbReference>
<feature type="compositionally biased region" description="Basic and acidic residues" evidence="7">
    <location>
        <begin position="289"/>
        <end position="299"/>
    </location>
</feature>
<name>A0AA36NCR7_9DINO</name>
<dbReference type="EMBL" id="CAUJNA010003409">
    <property type="protein sequence ID" value="CAJ1401314.1"/>
    <property type="molecule type" value="Genomic_DNA"/>
</dbReference>
<dbReference type="GO" id="GO:0040031">
    <property type="term" value="P:snRNA modification"/>
    <property type="evidence" value="ECO:0007669"/>
    <property type="project" value="TreeGrafter"/>
</dbReference>
<dbReference type="InterPro" id="IPR029063">
    <property type="entry name" value="SAM-dependent_MTases_sf"/>
</dbReference>
<dbReference type="PANTHER" id="PTHR12315">
    <property type="entry name" value="BICOID-INTERACTING PROTEIN RELATED"/>
    <property type="match status" value="1"/>
</dbReference>
<evidence type="ECO:0000313" key="9">
    <source>
        <dbReference type="EMBL" id="CAJ1401314.1"/>
    </source>
</evidence>
<evidence type="ECO:0000313" key="10">
    <source>
        <dbReference type="Proteomes" id="UP001178507"/>
    </source>
</evidence>
<evidence type="ECO:0000256" key="4">
    <source>
        <dbReference type="ARBA" id="ARBA00022691"/>
    </source>
</evidence>